<dbReference type="AlphaFoldDB" id="A0A5N7MNS1"/>
<evidence type="ECO:0000313" key="4">
    <source>
        <dbReference type="Proteomes" id="UP000403266"/>
    </source>
</evidence>
<dbReference type="OrthoDB" id="8020065at2"/>
<keyword evidence="4" id="KW-1185">Reference proteome</keyword>
<gene>
    <name evidence="3" type="ORF">FS320_26310</name>
</gene>
<evidence type="ECO:0000256" key="1">
    <source>
        <dbReference type="PROSITE-ProRule" id="PRU00169"/>
    </source>
</evidence>
<dbReference type="Proteomes" id="UP000403266">
    <property type="component" value="Unassembled WGS sequence"/>
</dbReference>
<comment type="caution">
    <text evidence="3">The sequence shown here is derived from an EMBL/GenBank/DDBJ whole genome shotgun (WGS) entry which is preliminary data.</text>
</comment>
<dbReference type="RefSeq" id="WP_152714929.1">
    <property type="nucleotide sequence ID" value="NZ_VOSJ01000157.1"/>
</dbReference>
<dbReference type="InterPro" id="IPR001789">
    <property type="entry name" value="Sig_transdc_resp-reg_receiver"/>
</dbReference>
<dbReference type="GO" id="GO:0000160">
    <property type="term" value="P:phosphorelay signal transduction system"/>
    <property type="evidence" value="ECO:0007669"/>
    <property type="project" value="InterPro"/>
</dbReference>
<proteinExistence type="predicted"/>
<organism evidence="3 4">
    <name type="scientific">Microvirga tunisiensis</name>
    <dbReference type="NCBI Taxonomy" id="2108360"/>
    <lineage>
        <taxon>Bacteria</taxon>
        <taxon>Pseudomonadati</taxon>
        <taxon>Pseudomonadota</taxon>
        <taxon>Alphaproteobacteria</taxon>
        <taxon>Hyphomicrobiales</taxon>
        <taxon>Methylobacteriaceae</taxon>
        <taxon>Microvirga</taxon>
    </lineage>
</organism>
<name>A0A5N7MNS1_9HYPH</name>
<feature type="domain" description="Response regulatory" evidence="2">
    <location>
        <begin position="8"/>
        <end position="117"/>
    </location>
</feature>
<dbReference type="Gene3D" id="3.40.50.2300">
    <property type="match status" value="1"/>
</dbReference>
<dbReference type="InterPro" id="IPR011006">
    <property type="entry name" value="CheY-like_superfamily"/>
</dbReference>
<dbReference type="EMBL" id="VOSK01000155">
    <property type="protein sequence ID" value="MPR28563.1"/>
    <property type="molecule type" value="Genomic_DNA"/>
</dbReference>
<dbReference type="PROSITE" id="PS50110">
    <property type="entry name" value="RESPONSE_REGULATORY"/>
    <property type="match status" value="1"/>
</dbReference>
<evidence type="ECO:0000313" key="3">
    <source>
        <dbReference type="EMBL" id="MPR28563.1"/>
    </source>
</evidence>
<dbReference type="SUPFAM" id="SSF52172">
    <property type="entry name" value="CheY-like"/>
    <property type="match status" value="1"/>
</dbReference>
<comment type="caution">
    <text evidence="1">Lacks conserved residue(s) required for the propagation of feature annotation.</text>
</comment>
<accession>A0A5N7MNS1</accession>
<protein>
    <submittedName>
        <fullName evidence="3">Response regulator</fullName>
    </submittedName>
</protein>
<sequence length="138" mass="15171">MNRNHRDRILVVDNNPIFRETLAQWLHAAGFDVSTADTGEHAFLILRDWQHPIGWLYARAGLPILIDGWILADEYHDTYPTRPAVLAAAEARASSSGDIILGQPSPAAVLEVIRQLISASHNVPAPAEISPTLQRHAA</sequence>
<reference evidence="3 4" key="1">
    <citation type="journal article" date="2019" name="Syst. Appl. Microbiol.">
        <title>Microvirga tunisiensis sp. nov., a root nodule symbiotic bacterium isolated from Lupinus micranthus and L. luteus grown in Northern Tunisia.</title>
        <authorList>
            <person name="Msaddak A."/>
            <person name="Rejili M."/>
            <person name="Duran D."/>
            <person name="Mars M."/>
            <person name="Palacios J.M."/>
            <person name="Ruiz-Argueso T."/>
            <person name="Rey L."/>
            <person name="Imperial J."/>
        </authorList>
    </citation>
    <scope>NUCLEOTIDE SEQUENCE [LARGE SCALE GENOMIC DNA]</scope>
    <source>
        <strain evidence="3 4">Lmie10</strain>
    </source>
</reference>
<evidence type="ECO:0000259" key="2">
    <source>
        <dbReference type="PROSITE" id="PS50110"/>
    </source>
</evidence>